<name>A0A1B1K7Z2_RHOOP</name>
<keyword evidence="3" id="KW-0547">Nucleotide-binding</keyword>
<keyword evidence="4" id="KW-0067">ATP-binding</keyword>
<dbReference type="Pfam" id="PF00005">
    <property type="entry name" value="ABC_tran"/>
    <property type="match status" value="1"/>
</dbReference>
<dbReference type="PROSITE" id="PS00211">
    <property type="entry name" value="ABC_TRANSPORTER_1"/>
    <property type="match status" value="1"/>
</dbReference>
<dbReference type="InterPro" id="IPR003439">
    <property type="entry name" value="ABC_transporter-like_ATP-bd"/>
</dbReference>
<feature type="domain" description="ABC transporter" evidence="5">
    <location>
        <begin position="9"/>
        <end position="239"/>
    </location>
</feature>
<dbReference type="InterPro" id="IPR003593">
    <property type="entry name" value="AAA+_ATPase"/>
</dbReference>
<keyword evidence="2" id="KW-0813">Transport</keyword>
<evidence type="ECO:0000259" key="5">
    <source>
        <dbReference type="PROSITE" id="PS50893"/>
    </source>
</evidence>
<dbReference type="InterPro" id="IPR027417">
    <property type="entry name" value="P-loop_NTPase"/>
</dbReference>
<dbReference type="Proteomes" id="UP000186108">
    <property type="component" value="Chromosome"/>
</dbReference>
<dbReference type="Gene3D" id="3.40.50.300">
    <property type="entry name" value="P-loop containing nucleotide triphosphate hydrolases"/>
    <property type="match status" value="1"/>
</dbReference>
<evidence type="ECO:0000256" key="3">
    <source>
        <dbReference type="ARBA" id="ARBA00022741"/>
    </source>
</evidence>
<organism evidence="6 7">
    <name type="scientific">Rhodococcus opacus</name>
    <name type="common">Nocardia opaca</name>
    <dbReference type="NCBI Taxonomy" id="37919"/>
    <lineage>
        <taxon>Bacteria</taxon>
        <taxon>Bacillati</taxon>
        <taxon>Actinomycetota</taxon>
        <taxon>Actinomycetes</taxon>
        <taxon>Mycobacteriales</taxon>
        <taxon>Nocardiaceae</taxon>
        <taxon>Rhodococcus</taxon>
    </lineage>
</organism>
<dbReference type="AlphaFoldDB" id="A0A1B1K7Z2"/>
<dbReference type="SMART" id="SM00382">
    <property type="entry name" value="AAA"/>
    <property type="match status" value="1"/>
</dbReference>
<dbReference type="RefSeq" id="WP_065491367.1">
    <property type="nucleotide sequence ID" value="NZ_CP009111.1"/>
</dbReference>
<gene>
    <name evidence="6" type="ORF">R1CP_20020</name>
</gene>
<dbReference type="PANTHER" id="PTHR43335">
    <property type="entry name" value="ABC TRANSPORTER, ATP-BINDING PROTEIN"/>
    <property type="match status" value="1"/>
</dbReference>
<dbReference type="PANTHER" id="PTHR43335:SF4">
    <property type="entry name" value="ABC TRANSPORTER, ATP-BINDING PROTEIN"/>
    <property type="match status" value="1"/>
</dbReference>
<comment type="similarity">
    <text evidence="1">Belongs to the ABC transporter superfamily.</text>
</comment>
<evidence type="ECO:0000256" key="1">
    <source>
        <dbReference type="ARBA" id="ARBA00005417"/>
    </source>
</evidence>
<proteinExistence type="inferred from homology"/>
<evidence type="ECO:0000256" key="4">
    <source>
        <dbReference type="ARBA" id="ARBA00022840"/>
    </source>
</evidence>
<dbReference type="GO" id="GO:0005524">
    <property type="term" value="F:ATP binding"/>
    <property type="evidence" value="ECO:0007669"/>
    <property type="project" value="UniProtKB-KW"/>
</dbReference>
<dbReference type="InterPro" id="IPR017871">
    <property type="entry name" value="ABC_transporter-like_CS"/>
</dbReference>
<protein>
    <submittedName>
        <fullName evidence="6">ABC transporter related protein</fullName>
    </submittedName>
</protein>
<evidence type="ECO:0000313" key="7">
    <source>
        <dbReference type="Proteomes" id="UP000186108"/>
    </source>
</evidence>
<dbReference type="PROSITE" id="PS50893">
    <property type="entry name" value="ABC_TRANSPORTER_2"/>
    <property type="match status" value="1"/>
</dbReference>
<dbReference type="GO" id="GO:0016887">
    <property type="term" value="F:ATP hydrolysis activity"/>
    <property type="evidence" value="ECO:0007669"/>
    <property type="project" value="InterPro"/>
</dbReference>
<dbReference type="PATRIC" id="fig|37919.13.peg.4195"/>
<evidence type="ECO:0000313" key="6">
    <source>
        <dbReference type="EMBL" id="ANS28686.1"/>
    </source>
</evidence>
<evidence type="ECO:0000256" key="2">
    <source>
        <dbReference type="ARBA" id="ARBA00022448"/>
    </source>
</evidence>
<dbReference type="SUPFAM" id="SSF52540">
    <property type="entry name" value="P-loop containing nucleoside triphosphate hydrolases"/>
    <property type="match status" value="1"/>
</dbReference>
<reference evidence="6 7" key="1">
    <citation type="submission" date="2014-07" db="EMBL/GenBank/DDBJ databases">
        <authorList>
            <person name="Zhang J.E."/>
            <person name="Yang H."/>
            <person name="Guo J."/>
            <person name="Deng Z."/>
            <person name="Luo H."/>
            <person name="Luo M."/>
            <person name="Zhao B."/>
        </authorList>
    </citation>
    <scope>NUCLEOTIDE SEQUENCE [LARGE SCALE GENOMIC DNA]</scope>
    <source>
        <strain evidence="6 7">1CP</strain>
    </source>
</reference>
<dbReference type="EMBL" id="CP009111">
    <property type="protein sequence ID" value="ANS28686.1"/>
    <property type="molecule type" value="Genomic_DNA"/>
</dbReference>
<accession>A0A1B1K7Z2</accession>
<sequence>MTVSGAVVLQCTRASKRYGSRRALHEVTVDLRAGEVHALVGLNGAGKTTLMRLMLGMIRADEGTVTVHGHDPFTMPARHWTKVGHLIEMPLAYPELTVVENLRIAGRLAGLSPTAARTAADRYTTELVLTSWAHTRARKLSLGNRQRLGLAAALIAEPDLLILDEPTNALDPAGIMLVRELLRRTRSAGAATLVSSHHLDEVARVADRITVINEGRLIGTLAPTGIDLERRFFELVYADTEATP</sequence>